<evidence type="ECO:0000313" key="3">
    <source>
        <dbReference type="Proteomes" id="UP000287651"/>
    </source>
</evidence>
<organism evidence="2 3">
    <name type="scientific">Ensete ventricosum</name>
    <name type="common">Abyssinian banana</name>
    <name type="synonym">Musa ensete</name>
    <dbReference type="NCBI Taxonomy" id="4639"/>
    <lineage>
        <taxon>Eukaryota</taxon>
        <taxon>Viridiplantae</taxon>
        <taxon>Streptophyta</taxon>
        <taxon>Embryophyta</taxon>
        <taxon>Tracheophyta</taxon>
        <taxon>Spermatophyta</taxon>
        <taxon>Magnoliopsida</taxon>
        <taxon>Liliopsida</taxon>
        <taxon>Zingiberales</taxon>
        <taxon>Musaceae</taxon>
        <taxon>Ensete</taxon>
    </lineage>
</organism>
<dbReference type="Proteomes" id="UP000287651">
    <property type="component" value="Unassembled WGS sequence"/>
</dbReference>
<dbReference type="EMBL" id="AMZH03015334">
    <property type="protein sequence ID" value="RRT46221.1"/>
    <property type="molecule type" value="Genomic_DNA"/>
</dbReference>
<sequence length="181" mass="19937">MLNSFFCCRVRGISFCRREGATVVEMLTTRRGSGFRRATGSDEEEVGAAGSGKQRGPAGVAAAADDSWTRLRQRWLQREEDEEGTTGGDCKGRWLQASPSVARRWGGRMGDGDAIEGWKAAAAREEKEAAGVRQGLRQWMAGVAGRRWREQQQRCWMARVPAAGEQRGSACGNSGREERQQ</sequence>
<accession>A0A426Y3V4</accession>
<comment type="caution">
    <text evidence="2">The sequence shown here is derived from an EMBL/GenBank/DDBJ whole genome shotgun (WGS) entry which is preliminary data.</text>
</comment>
<gene>
    <name evidence="2" type="ORF">B296_00049084</name>
</gene>
<proteinExistence type="predicted"/>
<feature type="region of interest" description="Disordered" evidence="1">
    <location>
        <begin position="33"/>
        <end position="64"/>
    </location>
</feature>
<feature type="region of interest" description="Disordered" evidence="1">
    <location>
        <begin position="162"/>
        <end position="181"/>
    </location>
</feature>
<protein>
    <submittedName>
        <fullName evidence="2">Uncharacterized protein</fullName>
    </submittedName>
</protein>
<reference evidence="2 3" key="1">
    <citation type="journal article" date="2014" name="Agronomy (Basel)">
        <title>A Draft Genome Sequence for Ensete ventricosum, the Drought-Tolerant Tree Against Hunger.</title>
        <authorList>
            <person name="Harrison J."/>
            <person name="Moore K.A."/>
            <person name="Paszkiewicz K."/>
            <person name="Jones T."/>
            <person name="Grant M."/>
            <person name="Ambacheew D."/>
            <person name="Muzemil S."/>
            <person name="Studholme D.J."/>
        </authorList>
    </citation>
    <scope>NUCLEOTIDE SEQUENCE [LARGE SCALE GENOMIC DNA]</scope>
</reference>
<evidence type="ECO:0000313" key="2">
    <source>
        <dbReference type="EMBL" id="RRT46221.1"/>
    </source>
</evidence>
<evidence type="ECO:0000256" key="1">
    <source>
        <dbReference type="SAM" id="MobiDB-lite"/>
    </source>
</evidence>
<name>A0A426Y3V4_ENSVE</name>
<dbReference type="AlphaFoldDB" id="A0A426Y3V4"/>